<dbReference type="CDD" id="cd00167">
    <property type="entry name" value="SANT"/>
    <property type="match status" value="1"/>
</dbReference>
<protein>
    <recommendedName>
        <fullName evidence="8">SANT domain-containing protein</fullName>
    </recommendedName>
</protein>
<keyword evidence="3" id="KW-0238">DNA-binding</keyword>
<dbReference type="Gramene" id="Zm00001eb335680_T002">
    <property type="protein sequence ID" value="Zm00001eb335680_P002"/>
    <property type="gene ID" value="Zm00001eb335680"/>
</dbReference>
<feature type="compositionally biased region" description="Basic and acidic residues" evidence="6">
    <location>
        <begin position="60"/>
        <end position="69"/>
    </location>
</feature>
<dbReference type="GO" id="GO:0005634">
    <property type="term" value="C:nucleus"/>
    <property type="evidence" value="ECO:0007669"/>
    <property type="project" value="UniProtKB-SubCell"/>
</dbReference>
<organism evidence="9 10">
    <name type="scientific">Zea mays</name>
    <name type="common">Maize</name>
    <dbReference type="NCBI Taxonomy" id="4577"/>
    <lineage>
        <taxon>Eukaryota</taxon>
        <taxon>Viridiplantae</taxon>
        <taxon>Streptophyta</taxon>
        <taxon>Embryophyta</taxon>
        <taxon>Tracheophyta</taxon>
        <taxon>Spermatophyta</taxon>
        <taxon>Magnoliopsida</taxon>
        <taxon>Liliopsida</taxon>
        <taxon>Poales</taxon>
        <taxon>Poaceae</taxon>
        <taxon>PACMAD clade</taxon>
        <taxon>Panicoideae</taxon>
        <taxon>Andropogonodae</taxon>
        <taxon>Andropogoneae</taxon>
        <taxon>Tripsacinae</taxon>
        <taxon>Zea</taxon>
    </lineage>
</organism>
<keyword evidence="5" id="KW-0539">Nucleus</keyword>
<feature type="signal peptide" evidence="7">
    <location>
        <begin position="1"/>
        <end position="28"/>
    </location>
</feature>
<evidence type="ECO:0000256" key="1">
    <source>
        <dbReference type="ARBA" id="ARBA00004123"/>
    </source>
</evidence>
<evidence type="ECO:0000256" key="3">
    <source>
        <dbReference type="ARBA" id="ARBA00023125"/>
    </source>
</evidence>
<dbReference type="PANTHER" id="PTHR44042:SF59">
    <property type="entry name" value="MYB TRANSCRIPTION FACTOR"/>
    <property type="match status" value="1"/>
</dbReference>
<dbReference type="Proteomes" id="UP000007305">
    <property type="component" value="Chromosome 8"/>
</dbReference>
<dbReference type="GO" id="GO:0003677">
    <property type="term" value="F:DNA binding"/>
    <property type="evidence" value="ECO:0007669"/>
    <property type="project" value="UniProtKB-KW"/>
</dbReference>
<dbReference type="GO" id="GO:0009739">
    <property type="term" value="P:response to gibberellin"/>
    <property type="evidence" value="ECO:0007669"/>
    <property type="project" value="UniProtKB-ARBA"/>
</dbReference>
<feature type="chain" id="PRO_5032883265" description="SANT domain-containing protein" evidence="7">
    <location>
        <begin position="29"/>
        <end position="113"/>
    </location>
</feature>
<dbReference type="GO" id="GO:0003700">
    <property type="term" value="F:DNA-binding transcription factor activity"/>
    <property type="evidence" value="ECO:0007669"/>
    <property type="project" value="UniProtKB-ARBA"/>
</dbReference>
<keyword evidence="2" id="KW-0805">Transcription regulation</keyword>
<evidence type="ECO:0000256" key="6">
    <source>
        <dbReference type="SAM" id="MobiDB-lite"/>
    </source>
</evidence>
<keyword evidence="7" id="KW-0732">Signal</keyword>
<keyword evidence="10" id="KW-1185">Reference proteome</keyword>
<dbReference type="OrthoDB" id="118550at2759"/>
<dbReference type="EnsemblPlants" id="Zm00001eb335680_T002">
    <property type="protein sequence ID" value="Zm00001eb335680_P002"/>
    <property type="gene ID" value="Zm00001eb335680"/>
</dbReference>
<comment type="subcellular location">
    <subcellularLocation>
        <location evidence="1">Nucleus</location>
    </subcellularLocation>
</comment>
<dbReference type="PANTHER" id="PTHR44042">
    <property type="entry name" value="DUPLICATED HOMEODOMAIN-LIKE SUPERFAMILY PROTEIN-RELATED"/>
    <property type="match status" value="1"/>
</dbReference>
<feature type="region of interest" description="Disordered" evidence="6">
    <location>
        <begin position="56"/>
        <end position="95"/>
    </location>
</feature>
<evidence type="ECO:0000256" key="7">
    <source>
        <dbReference type="SAM" id="SignalP"/>
    </source>
</evidence>
<reference evidence="10" key="1">
    <citation type="journal article" date="2009" name="Science">
        <title>The B73 maize genome: complexity, diversity, and dynamics.</title>
        <authorList>
            <person name="Schnable P.S."/>
            <person name="Ware D."/>
            <person name="Fulton R.S."/>
            <person name="Stein J.C."/>
            <person name="Wei F."/>
            <person name="Pasternak S."/>
            <person name="Liang C."/>
            <person name="Zhang J."/>
            <person name="Fulton L."/>
            <person name="Graves T.A."/>
            <person name="Minx P."/>
            <person name="Reily A.D."/>
            <person name="Courtney L."/>
            <person name="Kruchowski S.S."/>
            <person name="Tomlinson C."/>
            <person name="Strong C."/>
            <person name="Delehaunty K."/>
            <person name="Fronick C."/>
            <person name="Courtney B."/>
            <person name="Rock S.M."/>
            <person name="Belter E."/>
            <person name="Du F."/>
            <person name="Kim K."/>
            <person name="Abbott R.M."/>
            <person name="Cotton M."/>
            <person name="Levy A."/>
            <person name="Marchetto P."/>
            <person name="Ochoa K."/>
            <person name="Jackson S.M."/>
            <person name="Gillam B."/>
            <person name="Chen W."/>
            <person name="Yan L."/>
            <person name="Higginbotham J."/>
            <person name="Cardenas M."/>
            <person name="Waligorski J."/>
            <person name="Applebaum E."/>
            <person name="Phelps L."/>
            <person name="Falcone J."/>
            <person name="Kanchi K."/>
            <person name="Thane T."/>
            <person name="Scimone A."/>
            <person name="Thane N."/>
            <person name="Henke J."/>
            <person name="Wang T."/>
            <person name="Ruppert J."/>
            <person name="Shah N."/>
            <person name="Rotter K."/>
            <person name="Hodges J."/>
            <person name="Ingenthron E."/>
            <person name="Cordes M."/>
            <person name="Kohlberg S."/>
            <person name="Sgro J."/>
            <person name="Delgado B."/>
            <person name="Mead K."/>
            <person name="Chinwalla A."/>
            <person name="Leonard S."/>
            <person name="Crouse K."/>
            <person name="Collura K."/>
            <person name="Kudrna D."/>
            <person name="Currie J."/>
            <person name="He R."/>
            <person name="Angelova A."/>
            <person name="Rajasekar S."/>
            <person name="Mueller T."/>
            <person name="Lomeli R."/>
            <person name="Scara G."/>
            <person name="Ko A."/>
            <person name="Delaney K."/>
            <person name="Wissotski M."/>
            <person name="Lopez G."/>
            <person name="Campos D."/>
            <person name="Braidotti M."/>
            <person name="Ashley E."/>
            <person name="Golser W."/>
            <person name="Kim H."/>
            <person name="Lee S."/>
            <person name="Lin J."/>
            <person name="Dujmic Z."/>
            <person name="Kim W."/>
            <person name="Talag J."/>
            <person name="Zuccolo A."/>
            <person name="Fan C."/>
            <person name="Sebastian A."/>
            <person name="Kramer M."/>
            <person name="Spiegel L."/>
            <person name="Nascimento L."/>
            <person name="Zutavern T."/>
            <person name="Miller B."/>
            <person name="Ambroise C."/>
            <person name="Muller S."/>
            <person name="Spooner W."/>
            <person name="Narechania A."/>
            <person name="Ren L."/>
            <person name="Wei S."/>
            <person name="Kumari S."/>
            <person name="Faga B."/>
            <person name="Levy M.J."/>
            <person name="McMahan L."/>
            <person name="Van Buren P."/>
            <person name="Vaughn M.W."/>
            <person name="Ying K."/>
            <person name="Yeh C.-T."/>
            <person name="Emrich S.J."/>
            <person name="Jia Y."/>
            <person name="Kalyanaraman A."/>
            <person name="Hsia A.-P."/>
            <person name="Barbazuk W.B."/>
            <person name="Baucom R.S."/>
            <person name="Brutnell T.P."/>
            <person name="Carpita N.C."/>
            <person name="Chaparro C."/>
            <person name="Chia J.-M."/>
            <person name="Deragon J.-M."/>
            <person name="Estill J.C."/>
            <person name="Fu Y."/>
            <person name="Jeddeloh J.A."/>
            <person name="Han Y."/>
            <person name="Lee H."/>
            <person name="Li P."/>
            <person name="Lisch D.R."/>
            <person name="Liu S."/>
            <person name="Liu Z."/>
            <person name="Nagel D.H."/>
            <person name="McCann M.C."/>
            <person name="SanMiguel P."/>
            <person name="Myers A.M."/>
            <person name="Nettleton D."/>
            <person name="Nguyen J."/>
            <person name="Penning B.W."/>
            <person name="Ponnala L."/>
            <person name="Schneider K.L."/>
            <person name="Schwartz D.C."/>
            <person name="Sharma A."/>
            <person name="Soderlund C."/>
            <person name="Springer N.M."/>
            <person name="Sun Q."/>
            <person name="Wang H."/>
            <person name="Waterman M."/>
            <person name="Westerman R."/>
            <person name="Wolfgruber T.K."/>
            <person name="Yang L."/>
            <person name="Yu Y."/>
            <person name="Zhang L."/>
            <person name="Zhou S."/>
            <person name="Zhu Q."/>
            <person name="Bennetzen J.L."/>
            <person name="Dawe R.K."/>
            <person name="Jiang J."/>
            <person name="Jiang N."/>
            <person name="Presting G.G."/>
            <person name="Wessler S.R."/>
            <person name="Aluru S."/>
            <person name="Martienssen R.A."/>
            <person name="Clifton S.W."/>
            <person name="McCombie W.R."/>
            <person name="Wing R.A."/>
            <person name="Wilson R.K."/>
        </authorList>
    </citation>
    <scope>NUCLEOTIDE SEQUENCE [LARGE SCALE GENOMIC DNA]</scope>
    <source>
        <strain evidence="10">cv. B73</strain>
    </source>
</reference>
<evidence type="ECO:0000313" key="10">
    <source>
        <dbReference type="Proteomes" id="UP000007305"/>
    </source>
</evidence>
<evidence type="ECO:0000256" key="5">
    <source>
        <dbReference type="ARBA" id="ARBA00023242"/>
    </source>
</evidence>
<dbReference type="Pfam" id="PF00249">
    <property type="entry name" value="Myb_DNA-binding"/>
    <property type="match status" value="1"/>
</dbReference>
<dbReference type="Gene3D" id="1.10.10.60">
    <property type="entry name" value="Homeodomain-like"/>
    <property type="match status" value="1"/>
</dbReference>
<dbReference type="FunFam" id="1.10.10.60:FF:000009">
    <property type="entry name" value="transcription factor MYB1R1"/>
    <property type="match status" value="1"/>
</dbReference>
<reference evidence="9" key="2">
    <citation type="submission" date="2019-07" db="EMBL/GenBank/DDBJ databases">
        <authorList>
            <person name="Seetharam A."/>
            <person name="Woodhouse M."/>
            <person name="Cannon E."/>
        </authorList>
    </citation>
    <scope>NUCLEOTIDE SEQUENCE [LARGE SCALE GENOMIC DNA]</scope>
    <source>
        <strain evidence="9">cv. B73</strain>
    </source>
</reference>
<dbReference type="NCBIfam" id="TIGR01557">
    <property type="entry name" value="myb_SHAQKYF"/>
    <property type="match status" value="1"/>
</dbReference>
<evidence type="ECO:0000259" key="8">
    <source>
        <dbReference type="PROSITE" id="PS51293"/>
    </source>
</evidence>
<dbReference type="GO" id="GO:0009744">
    <property type="term" value="P:response to sucrose"/>
    <property type="evidence" value="ECO:0007669"/>
    <property type="project" value="UniProtKB-ARBA"/>
</dbReference>
<dbReference type="InterPro" id="IPR017884">
    <property type="entry name" value="SANT_dom"/>
</dbReference>
<feature type="domain" description="SANT" evidence="8">
    <location>
        <begin position="15"/>
        <end position="58"/>
    </location>
</feature>
<gene>
    <name evidence="9" type="primary">LOC103634816</name>
</gene>
<dbReference type="InterPro" id="IPR009057">
    <property type="entry name" value="Homeodomain-like_sf"/>
</dbReference>
<accession>A0A804QM67</accession>
<name>A0A804QM67_MAIZE</name>
<dbReference type="InterPro" id="IPR006447">
    <property type="entry name" value="Myb_dom_plants"/>
</dbReference>
<sequence>MPKKRAATILFCSLFRLFLLGLKKYGRGDWRNISRNFVQTRTPTQVVSHAQKYFMRHNSGGKDKRRSSIHDITTVKLSDDQDQPPSSPSQSSLITDQFNELALTPGAADSPSN</sequence>
<proteinExistence type="predicted"/>
<reference evidence="9" key="3">
    <citation type="submission" date="2021-05" db="UniProtKB">
        <authorList>
            <consortium name="EnsemblPlants"/>
        </authorList>
    </citation>
    <scope>IDENTIFICATION</scope>
    <source>
        <strain evidence="9">cv. B73</strain>
    </source>
</reference>
<evidence type="ECO:0000313" key="9">
    <source>
        <dbReference type="EnsemblPlants" id="Zm00001eb335680_P002"/>
    </source>
</evidence>
<evidence type="ECO:0000256" key="2">
    <source>
        <dbReference type="ARBA" id="ARBA00023015"/>
    </source>
</evidence>
<dbReference type="InterPro" id="IPR001005">
    <property type="entry name" value="SANT/Myb"/>
</dbReference>
<keyword evidence="4" id="KW-0804">Transcription</keyword>
<dbReference type="PROSITE" id="PS51293">
    <property type="entry name" value="SANT"/>
    <property type="match status" value="1"/>
</dbReference>
<dbReference type="SUPFAM" id="SSF46689">
    <property type="entry name" value="Homeodomain-like"/>
    <property type="match status" value="1"/>
</dbReference>
<evidence type="ECO:0000256" key="4">
    <source>
        <dbReference type="ARBA" id="ARBA00023163"/>
    </source>
</evidence>
<dbReference type="AlphaFoldDB" id="A0A804QM67"/>